<dbReference type="InterPro" id="IPR001387">
    <property type="entry name" value="Cro/C1-type_HTH"/>
</dbReference>
<reference evidence="3 4" key="1">
    <citation type="submission" date="2016-11" db="EMBL/GenBank/DDBJ databases">
        <authorList>
            <person name="Jaros S."/>
            <person name="Januszkiewicz K."/>
            <person name="Wedrychowicz H."/>
        </authorList>
    </citation>
    <scope>NUCLEOTIDE SEQUENCE [LARGE SCALE GENOMIC DNA]</scope>
    <source>
        <strain evidence="3 4">CGMCC 1.12145</strain>
    </source>
</reference>
<dbReference type="GO" id="GO:0003677">
    <property type="term" value="F:DNA binding"/>
    <property type="evidence" value="ECO:0007669"/>
    <property type="project" value="InterPro"/>
</dbReference>
<dbReference type="OrthoDB" id="8690238at2"/>
<sequence>MGNTSINYTQMSDGAIVAHIGRFIKHTRTTQNKTQEQLAKAAGLNRWTMSQIENGESINLSSLIQILRALDCLYILDGFDYSEEISPLEYAKLKKRQIKERVRNKTSDKSDKNDQNDLGW</sequence>
<keyword evidence="4" id="KW-1185">Reference proteome</keyword>
<feature type="region of interest" description="Disordered" evidence="1">
    <location>
        <begin position="99"/>
        <end position="120"/>
    </location>
</feature>
<dbReference type="Proteomes" id="UP000182248">
    <property type="component" value="Unassembled WGS sequence"/>
</dbReference>
<dbReference type="EMBL" id="FPJE01000014">
    <property type="protein sequence ID" value="SFW61882.1"/>
    <property type="molecule type" value="Genomic_DNA"/>
</dbReference>
<dbReference type="STRING" id="1150368.SAMN02927921_02762"/>
<feature type="domain" description="HTH cro/C1-type" evidence="2">
    <location>
        <begin position="24"/>
        <end position="76"/>
    </location>
</feature>
<dbReference type="AlphaFoldDB" id="A0A1K1QPK1"/>
<proteinExistence type="predicted"/>
<evidence type="ECO:0000259" key="2">
    <source>
        <dbReference type="PROSITE" id="PS50943"/>
    </source>
</evidence>
<evidence type="ECO:0000313" key="4">
    <source>
        <dbReference type="Proteomes" id="UP000182248"/>
    </source>
</evidence>
<dbReference type="SMART" id="SM00530">
    <property type="entry name" value="HTH_XRE"/>
    <property type="match status" value="1"/>
</dbReference>
<evidence type="ECO:0000313" key="3">
    <source>
        <dbReference type="EMBL" id="SFW61882.1"/>
    </source>
</evidence>
<dbReference type="Pfam" id="PF01381">
    <property type="entry name" value="HTH_3"/>
    <property type="match status" value="1"/>
</dbReference>
<dbReference type="CDD" id="cd00093">
    <property type="entry name" value="HTH_XRE"/>
    <property type="match status" value="1"/>
</dbReference>
<dbReference type="InterPro" id="IPR010982">
    <property type="entry name" value="Lambda_DNA-bd_dom_sf"/>
</dbReference>
<name>A0A1K1QPK1_9FLAO</name>
<gene>
    <name evidence="3" type="ORF">SAMN02927921_02762</name>
</gene>
<protein>
    <submittedName>
        <fullName evidence="3">Transcriptional regulator, XRE family</fullName>
    </submittedName>
</protein>
<organism evidence="3 4">
    <name type="scientific">Sinomicrobium oceani</name>
    <dbReference type="NCBI Taxonomy" id="1150368"/>
    <lineage>
        <taxon>Bacteria</taxon>
        <taxon>Pseudomonadati</taxon>
        <taxon>Bacteroidota</taxon>
        <taxon>Flavobacteriia</taxon>
        <taxon>Flavobacteriales</taxon>
        <taxon>Flavobacteriaceae</taxon>
        <taxon>Sinomicrobium</taxon>
    </lineage>
</organism>
<dbReference type="PROSITE" id="PS50943">
    <property type="entry name" value="HTH_CROC1"/>
    <property type="match status" value="1"/>
</dbReference>
<dbReference type="SUPFAM" id="SSF47413">
    <property type="entry name" value="lambda repressor-like DNA-binding domains"/>
    <property type="match status" value="1"/>
</dbReference>
<dbReference type="Gene3D" id="1.10.260.40">
    <property type="entry name" value="lambda repressor-like DNA-binding domains"/>
    <property type="match status" value="1"/>
</dbReference>
<evidence type="ECO:0000256" key="1">
    <source>
        <dbReference type="SAM" id="MobiDB-lite"/>
    </source>
</evidence>
<accession>A0A1K1QPK1</accession>